<gene>
    <name evidence="4" type="ORF">HPULCUR_007637</name>
</gene>
<evidence type="ECO:0000259" key="3">
    <source>
        <dbReference type="SMART" id="SM00388"/>
    </source>
</evidence>
<sequence>MALEKYGNDMENLVKKRTFHLQQRTLELEEERARTETLLKGTLHKKKLDQLLNAYIDLKLAKEVAEAAAASKQSFLANMSHEIRTPMNAVIGMSRTLMESDLPPDLYECAETIESSGKKRAHCWYYMMSN</sequence>
<feature type="domain" description="Signal transduction histidine kinase dimerisation/phosphoacceptor" evidence="3">
    <location>
        <begin position="71"/>
        <end position="130"/>
    </location>
</feature>
<dbReference type="SMART" id="SM00388">
    <property type="entry name" value="HisKA"/>
    <property type="match status" value="1"/>
</dbReference>
<accession>A0ABP9Y5B3</accession>
<dbReference type="InterPro" id="IPR003661">
    <property type="entry name" value="HisK_dim/P_dom"/>
</dbReference>
<name>A0ABP9Y5B3_9FUNG</name>
<reference evidence="4 5" key="1">
    <citation type="submission" date="2024-04" db="EMBL/GenBank/DDBJ databases">
        <title>genome sequences of Mucor flavus KT1a and Helicostylum pulchrum KT1b strains isolation_sourced from the surface of a dry-aged beef.</title>
        <authorList>
            <person name="Toyotome T."/>
            <person name="Hosono M."/>
            <person name="Torimaru M."/>
            <person name="Fukuda K."/>
            <person name="Mikami N."/>
        </authorList>
    </citation>
    <scope>NUCLEOTIDE SEQUENCE [LARGE SCALE GENOMIC DNA]</scope>
    <source>
        <strain evidence="4 5">KT1b</strain>
    </source>
</reference>
<dbReference type="Gene3D" id="1.10.287.130">
    <property type="match status" value="1"/>
</dbReference>
<organism evidence="4 5">
    <name type="scientific">Helicostylum pulchrum</name>
    <dbReference type="NCBI Taxonomy" id="562976"/>
    <lineage>
        <taxon>Eukaryota</taxon>
        <taxon>Fungi</taxon>
        <taxon>Fungi incertae sedis</taxon>
        <taxon>Mucoromycota</taxon>
        <taxon>Mucoromycotina</taxon>
        <taxon>Mucoromycetes</taxon>
        <taxon>Mucorales</taxon>
        <taxon>Mucorineae</taxon>
        <taxon>Mucoraceae</taxon>
        <taxon>Helicostylum</taxon>
    </lineage>
</organism>
<keyword evidence="1" id="KW-0597">Phosphoprotein</keyword>
<evidence type="ECO:0000313" key="5">
    <source>
        <dbReference type="Proteomes" id="UP001476247"/>
    </source>
</evidence>
<evidence type="ECO:0000256" key="2">
    <source>
        <dbReference type="ARBA" id="ARBA00023012"/>
    </source>
</evidence>
<dbReference type="CDD" id="cd00082">
    <property type="entry name" value="HisKA"/>
    <property type="match status" value="1"/>
</dbReference>
<dbReference type="EMBL" id="BAABUJ010000021">
    <property type="protein sequence ID" value="GAA5802176.1"/>
    <property type="molecule type" value="Genomic_DNA"/>
</dbReference>
<proteinExistence type="predicted"/>
<dbReference type="Pfam" id="PF00512">
    <property type="entry name" value="HisKA"/>
    <property type="match status" value="1"/>
</dbReference>
<evidence type="ECO:0000313" key="4">
    <source>
        <dbReference type="EMBL" id="GAA5802176.1"/>
    </source>
</evidence>
<comment type="caution">
    <text evidence="4">The sequence shown here is derived from an EMBL/GenBank/DDBJ whole genome shotgun (WGS) entry which is preliminary data.</text>
</comment>
<dbReference type="InterPro" id="IPR036097">
    <property type="entry name" value="HisK_dim/P_sf"/>
</dbReference>
<dbReference type="PANTHER" id="PTHR45339">
    <property type="entry name" value="HYBRID SIGNAL TRANSDUCTION HISTIDINE KINASE J"/>
    <property type="match status" value="1"/>
</dbReference>
<protein>
    <recommendedName>
        <fullName evidence="3">Signal transduction histidine kinase dimerisation/phosphoacceptor domain-containing protein</fullName>
    </recommendedName>
</protein>
<keyword evidence="2" id="KW-0902">Two-component regulatory system</keyword>
<keyword evidence="5" id="KW-1185">Reference proteome</keyword>
<evidence type="ECO:0000256" key="1">
    <source>
        <dbReference type="ARBA" id="ARBA00022553"/>
    </source>
</evidence>
<dbReference type="PANTHER" id="PTHR45339:SF1">
    <property type="entry name" value="HYBRID SIGNAL TRANSDUCTION HISTIDINE KINASE J"/>
    <property type="match status" value="1"/>
</dbReference>
<dbReference type="SUPFAM" id="SSF47384">
    <property type="entry name" value="Homodimeric domain of signal transducing histidine kinase"/>
    <property type="match status" value="1"/>
</dbReference>
<dbReference type="Proteomes" id="UP001476247">
    <property type="component" value="Unassembled WGS sequence"/>
</dbReference>